<evidence type="ECO:0000256" key="1">
    <source>
        <dbReference type="RuleBase" id="RU000487"/>
    </source>
</evidence>
<dbReference type="InterPro" id="IPR043129">
    <property type="entry name" value="ATPase_NBD"/>
</dbReference>
<reference evidence="2" key="1">
    <citation type="submission" date="2021-01" db="EMBL/GenBank/DDBJ databases">
        <authorList>
            <person name="Eckstrom K.M.E."/>
        </authorList>
    </citation>
    <scope>NUCLEOTIDE SEQUENCE</scope>
    <source>
        <strain evidence="2">UVCC 0001</strain>
    </source>
</reference>
<dbReference type="Proteomes" id="UP001255856">
    <property type="component" value="Unassembled WGS sequence"/>
</dbReference>
<sequence>MGGSLLTQCMAEVVQSAGTKIHPRFEFSREEVAPGQFEVKYEPRRRLGLDGKPRVVDVSASYRQHAILQIAQDIKEAVCRVSDAPFDPEENANIPQASYELPDGQEISVGVDRFALCECLFNTSLLERYGAAAQGLLAAAGAEAGGDGPASLQAAINDCITRCDVDARRELYANVLLTGGTAGFASLKDRLERELTEVAPALARVKVSAPVNAVERRFSVWIGGSILASLGSFQQMWMSKAEYAEYGAGLIHKKAP</sequence>
<protein>
    <submittedName>
        <fullName evidence="2">Uncharacterized protein</fullName>
    </submittedName>
</protein>
<dbReference type="InterPro" id="IPR004000">
    <property type="entry name" value="Actin"/>
</dbReference>
<gene>
    <name evidence="2" type="ORF">QBZ16_003542</name>
</gene>
<comment type="caution">
    <text evidence="2">The sequence shown here is derived from an EMBL/GenBank/DDBJ whole genome shotgun (WGS) entry which is preliminary data.</text>
</comment>
<dbReference type="SMART" id="SM00268">
    <property type="entry name" value="ACTIN"/>
    <property type="match status" value="1"/>
</dbReference>
<dbReference type="AlphaFoldDB" id="A0AAD9IMH9"/>
<dbReference type="EMBL" id="JASFZW010000004">
    <property type="protein sequence ID" value="KAK2078702.1"/>
    <property type="molecule type" value="Genomic_DNA"/>
</dbReference>
<dbReference type="PANTHER" id="PTHR11937">
    <property type="entry name" value="ACTIN"/>
    <property type="match status" value="1"/>
</dbReference>
<organism evidence="2 3">
    <name type="scientific">Prototheca wickerhamii</name>
    <dbReference type="NCBI Taxonomy" id="3111"/>
    <lineage>
        <taxon>Eukaryota</taxon>
        <taxon>Viridiplantae</taxon>
        <taxon>Chlorophyta</taxon>
        <taxon>core chlorophytes</taxon>
        <taxon>Trebouxiophyceae</taxon>
        <taxon>Chlorellales</taxon>
        <taxon>Chlorellaceae</taxon>
        <taxon>Prototheca</taxon>
    </lineage>
</organism>
<dbReference type="SUPFAM" id="SSF53067">
    <property type="entry name" value="Actin-like ATPase domain"/>
    <property type="match status" value="1"/>
</dbReference>
<dbReference type="Gene3D" id="3.30.420.40">
    <property type="match status" value="2"/>
</dbReference>
<dbReference type="Gene3D" id="3.90.640.10">
    <property type="entry name" value="Actin, Chain A, domain 4"/>
    <property type="match status" value="1"/>
</dbReference>
<keyword evidence="3" id="KW-1185">Reference proteome</keyword>
<accession>A0AAD9IMH9</accession>
<dbReference type="Pfam" id="PF00022">
    <property type="entry name" value="Actin"/>
    <property type="match status" value="1"/>
</dbReference>
<evidence type="ECO:0000313" key="2">
    <source>
        <dbReference type="EMBL" id="KAK2078702.1"/>
    </source>
</evidence>
<proteinExistence type="inferred from homology"/>
<evidence type="ECO:0000313" key="3">
    <source>
        <dbReference type="Proteomes" id="UP001255856"/>
    </source>
</evidence>
<dbReference type="FunFam" id="3.30.420.40:FF:000058">
    <property type="entry name" value="Putative actin-related protein 5"/>
    <property type="match status" value="1"/>
</dbReference>
<name>A0AAD9IMH9_PROWI</name>
<comment type="similarity">
    <text evidence="1">Belongs to the actin family.</text>
</comment>